<name>A0A3S9A204_9BACL</name>
<keyword evidence="8" id="KW-1185">Reference proteome</keyword>
<evidence type="ECO:0000313" key="7">
    <source>
        <dbReference type="EMBL" id="AZN39759.1"/>
    </source>
</evidence>
<evidence type="ECO:0000259" key="6">
    <source>
        <dbReference type="PROSITE" id="PS51012"/>
    </source>
</evidence>
<proteinExistence type="inferred from homology"/>
<dbReference type="PANTHER" id="PTHR43229:SF2">
    <property type="entry name" value="NODULATION PROTEIN J"/>
    <property type="match status" value="1"/>
</dbReference>
<dbReference type="InterPro" id="IPR013525">
    <property type="entry name" value="ABC2_TM"/>
</dbReference>
<dbReference type="Proteomes" id="UP000272528">
    <property type="component" value="Chromosome"/>
</dbReference>
<evidence type="ECO:0000256" key="2">
    <source>
        <dbReference type="ARBA" id="ARBA00022692"/>
    </source>
</evidence>
<keyword evidence="2 5" id="KW-0812">Transmembrane</keyword>
<comment type="subcellular location">
    <subcellularLocation>
        <location evidence="5">Cell membrane</location>
        <topology evidence="5">Multi-pass membrane protein</topology>
    </subcellularLocation>
    <subcellularLocation>
        <location evidence="1">Membrane</location>
        <topology evidence="1">Multi-pass membrane protein</topology>
    </subcellularLocation>
</comment>
<dbReference type="InterPro" id="IPR047817">
    <property type="entry name" value="ABC2_TM_bact-type"/>
</dbReference>
<evidence type="ECO:0000313" key="8">
    <source>
        <dbReference type="Proteomes" id="UP000272528"/>
    </source>
</evidence>
<sequence length="262" mass="27934">MTPTQMTEVKPTYLTTNAVFIGRSIRLSMRNTEALVMAIVLPVMLMLMFTYVFGGAIDPGGDYVVYVVPGIILLCAGFGSSSTAVSVAEDMTNGIIDRFRTMPLHSVSVITGHIVASLARNLLATGIVIGVGHLVGYRSSASAGEWLAALGVIALFILAFTVLFAAIGLSSGNPSAASGYGFALLFLPYLSSAFVPTDTMPIWLRGVAEHQPITPVIETIRGLLNGTPIHNNGWLAIAWCLGLLAIAFIWCNLVFKRKSGRR</sequence>
<feature type="domain" description="ABC transmembrane type-2" evidence="6">
    <location>
        <begin position="33"/>
        <end position="258"/>
    </location>
</feature>
<evidence type="ECO:0000256" key="1">
    <source>
        <dbReference type="ARBA" id="ARBA00004141"/>
    </source>
</evidence>
<keyword evidence="5" id="KW-1003">Cell membrane</keyword>
<feature type="transmembrane region" description="Helical" evidence="5">
    <location>
        <begin position="146"/>
        <end position="169"/>
    </location>
</feature>
<dbReference type="GO" id="GO:0043190">
    <property type="term" value="C:ATP-binding cassette (ABC) transporter complex"/>
    <property type="evidence" value="ECO:0007669"/>
    <property type="project" value="InterPro"/>
</dbReference>
<evidence type="ECO:0000256" key="3">
    <source>
        <dbReference type="ARBA" id="ARBA00022989"/>
    </source>
</evidence>
<dbReference type="InterPro" id="IPR051784">
    <property type="entry name" value="Nod_factor_ABC_transporter"/>
</dbReference>
<dbReference type="KEGG" id="palb:EJC50_08975"/>
<dbReference type="PROSITE" id="PS51012">
    <property type="entry name" value="ABC_TM2"/>
    <property type="match status" value="1"/>
</dbReference>
<gene>
    <name evidence="7" type="ORF">EJC50_08975</name>
</gene>
<dbReference type="AlphaFoldDB" id="A0A3S9A204"/>
<reference evidence="8" key="1">
    <citation type="submission" date="2018-12" db="EMBL/GenBank/DDBJ databases">
        <title>Genome sequence of Peanibacillus sp.</title>
        <authorList>
            <person name="Subramani G."/>
            <person name="Srinivasan S."/>
            <person name="Kim M.K."/>
        </authorList>
    </citation>
    <scope>NUCLEOTIDE SEQUENCE [LARGE SCALE GENOMIC DNA]</scope>
    <source>
        <strain evidence="8">18JY67-1</strain>
    </source>
</reference>
<protein>
    <recommendedName>
        <fullName evidence="5">Transport permease protein</fullName>
    </recommendedName>
</protein>
<organism evidence="7 8">
    <name type="scientific">Paenibacillus albus</name>
    <dbReference type="NCBI Taxonomy" id="2495582"/>
    <lineage>
        <taxon>Bacteria</taxon>
        <taxon>Bacillati</taxon>
        <taxon>Bacillota</taxon>
        <taxon>Bacilli</taxon>
        <taxon>Bacillales</taxon>
        <taxon>Paenibacillaceae</taxon>
        <taxon>Paenibacillus</taxon>
    </lineage>
</organism>
<dbReference type="EMBL" id="CP034437">
    <property type="protein sequence ID" value="AZN39759.1"/>
    <property type="molecule type" value="Genomic_DNA"/>
</dbReference>
<dbReference type="PIRSF" id="PIRSF006648">
    <property type="entry name" value="DrrB"/>
    <property type="match status" value="1"/>
</dbReference>
<keyword evidence="3 5" id="KW-1133">Transmembrane helix</keyword>
<evidence type="ECO:0000256" key="5">
    <source>
        <dbReference type="RuleBase" id="RU361157"/>
    </source>
</evidence>
<keyword evidence="4 5" id="KW-0472">Membrane</keyword>
<dbReference type="GO" id="GO:0140359">
    <property type="term" value="F:ABC-type transporter activity"/>
    <property type="evidence" value="ECO:0007669"/>
    <property type="project" value="InterPro"/>
</dbReference>
<dbReference type="PANTHER" id="PTHR43229">
    <property type="entry name" value="NODULATION PROTEIN J"/>
    <property type="match status" value="1"/>
</dbReference>
<dbReference type="Pfam" id="PF01061">
    <property type="entry name" value="ABC2_membrane"/>
    <property type="match status" value="1"/>
</dbReference>
<keyword evidence="5" id="KW-0813">Transport</keyword>
<feature type="transmembrane region" description="Helical" evidence="5">
    <location>
        <begin position="233"/>
        <end position="255"/>
    </location>
</feature>
<comment type="similarity">
    <text evidence="5">Belongs to the ABC-2 integral membrane protein family.</text>
</comment>
<feature type="transmembrane region" description="Helical" evidence="5">
    <location>
        <begin position="176"/>
        <end position="195"/>
    </location>
</feature>
<evidence type="ECO:0000256" key="4">
    <source>
        <dbReference type="ARBA" id="ARBA00023136"/>
    </source>
</evidence>
<feature type="transmembrane region" description="Helical" evidence="5">
    <location>
        <begin position="34"/>
        <end position="57"/>
    </location>
</feature>
<dbReference type="RefSeq" id="WP_126014656.1">
    <property type="nucleotide sequence ID" value="NZ_CP034437.1"/>
</dbReference>
<feature type="transmembrane region" description="Helical" evidence="5">
    <location>
        <begin position="63"/>
        <end position="88"/>
    </location>
</feature>
<dbReference type="OrthoDB" id="670210at2"/>
<feature type="transmembrane region" description="Helical" evidence="5">
    <location>
        <begin position="109"/>
        <end position="134"/>
    </location>
</feature>
<accession>A0A3S9A204</accession>
<dbReference type="InterPro" id="IPR000412">
    <property type="entry name" value="ABC_2_transport"/>
</dbReference>